<sequence length="431" mass="47886" precursor="true">MRNISLIIRRVWKSAFMFTALSVLIVSGTQAQDAVEGRKIFKEKCTSCHALDRDLIGPALQTIVPTKSEAFLLKWINNAPAFIASGDKEAVEASKFNPNADMTAFPSLTPEQIKSILAYVKVGEPKKVEAAGAATGSDEVSNFSIVGVIAVILISIIVLVILARAIKMLERLILKKQGVEIEEDEEKASMLAGIGQLFKNKKFVFFVILCLVISLGSFGWMGMWNTGVSTGYQPTQPIKFSHELHAGVNQIDCQYCHAGAFESKNATIPSLNVCMNCHKQVQARDSHDGNISPEIQKIYNALGYDADKMTYDKSKEKPIEWVRVHNLPDFAYFNHSQHVVVAEEAIRKEKGLKPNEPVCFACHGPVNTMEEIYQYSPLTMKWCINCHKDTKLEVKDNAFYTKIIEAHEKIKKGEKITPAALGGIECGKCHY</sequence>
<dbReference type="PANTHER" id="PTHR39425:SF1">
    <property type="entry name" value="CYTOCHROME C7-LIKE DOMAIN-CONTAINING PROTEIN"/>
    <property type="match status" value="1"/>
</dbReference>
<dbReference type="Proteomes" id="UP000071561">
    <property type="component" value="Chromosome"/>
</dbReference>
<accession>A0A127VHE0</accession>
<evidence type="ECO:0000256" key="4">
    <source>
        <dbReference type="ARBA" id="ARBA00022982"/>
    </source>
</evidence>
<evidence type="ECO:0000256" key="6">
    <source>
        <dbReference type="PROSITE-ProRule" id="PRU00433"/>
    </source>
</evidence>
<keyword evidence="7" id="KW-1133">Transmembrane helix</keyword>
<evidence type="ECO:0000256" key="3">
    <source>
        <dbReference type="ARBA" id="ARBA00022723"/>
    </source>
</evidence>
<evidence type="ECO:0000256" key="1">
    <source>
        <dbReference type="ARBA" id="ARBA00022448"/>
    </source>
</evidence>
<keyword evidence="7" id="KW-0812">Transmembrane</keyword>
<evidence type="ECO:0000256" key="5">
    <source>
        <dbReference type="ARBA" id="ARBA00023004"/>
    </source>
</evidence>
<evidence type="ECO:0000256" key="2">
    <source>
        <dbReference type="ARBA" id="ARBA00022617"/>
    </source>
</evidence>
<feature type="chain" id="PRO_5007280624" evidence="8">
    <location>
        <begin position="32"/>
        <end position="431"/>
    </location>
</feature>
<dbReference type="PANTHER" id="PTHR39425">
    <property type="entry name" value="LIPOPROTEIN CYTOCHROME C"/>
    <property type="match status" value="1"/>
</dbReference>
<evidence type="ECO:0000313" key="10">
    <source>
        <dbReference type="EMBL" id="AMQ00700.1"/>
    </source>
</evidence>
<evidence type="ECO:0000313" key="11">
    <source>
        <dbReference type="Proteomes" id="UP000071561"/>
    </source>
</evidence>
<dbReference type="PATRIC" id="fig|188932.3.peg.3988"/>
<feature type="transmembrane region" description="Helical" evidence="7">
    <location>
        <begin position="143"/>
        <end position="166"/>
    </location>
</feature>
<name>A0A127VHE0_9SPHI</name>
<dbReference type="RefSeq" id="WP_068403978.1">
    <property type="nucleotide sequence ID" value="NZ_CP014504.1"/>
</dbReference>
<evidence type="ECO:0000256" key="7">
    <source>
        <dbReference type="SAM" id="Phobius"/>
    </source>
</evidence>
<dbReference type="Gene3D" id="1.10.760.10">
    <property type="entry name" value="Cytochrome c-like domain"/>
    <property type="match status" value="1"/>
</dbReference>
<dbReference type="Pfam" id="PF00034">
    <property type="entry name" value="Cytochrom_C"/>
    <property type="match status" value="1"/>
</dbReference>
<keyword evidence="3 6" id="KW-0479">Metal-binding</keyword>
<keyword evidence="7" id="KW-0472">Membrane</keyword>
<dbReference type="SUPFAM" id="SSF48695">
    <property type="entry name" value="Multiheme cytochromes"/>
    <property type="match status" value="1"/>
</dbReference>
<proteinExistence type="predicted"/>
<gene>
    <name evidence="10" type="ORF">AY601_3840</name>
</gene>
<keyword evidence="2 6" id="KW-0349">Heme</keyword>
<dbReference type="EMBL" id="CP014504">
    <property type="protein sequence ID" value="AMQ00700.1"/>
    <property type="molecule type" value="Genomic_DNA"/>
</dbReference>
<evidence type="ECO:0000259" key="9">
    <source>
        <dbReference type="PROSITE" id="PS51007"/>
    </source>
</evidence>
<dbReference type="Gene3D" id="3.90.10.10">
    <property type="entry name" value="Cytochrome C3"/>
    <property type="match status" value="2"/>
</dbReference>
<dbReference type="SUPFAM" id="SSF46626">
    <property type="entry name" value="Cytochrome c"/>
    <property type="match status" value="1"/>
</dbReference>
<dbReference type="CDD" id="cd08168">
    <property type="entry name" value="Cytochrom_C3"/>
    <property type="match status" value="1"/>
</dbReference>
<dbReference type="AlphaFoldDB" id="A0A127VHE0"/>
<evidence type="ECO:0000256" key="8">
    <source>
        <dbReference type="SAM" id="SignalP"/>
    </source>
</evidence>
<feature type="transmembrane region" description="Helical" evidence="7">
    <location>
        <begin position="203"/>
        <end position="224"/>
    </location>
</feature>
<feature type="signal peptide" evidence="8">
    <location>
        <begin position="1"/>
        <end position="31"/>
    </location>
</feature>
<organism evidence="10 11">
    <name type="scientific">Pedobacter cryoconitis</name>
    <dbReference type="NCBI Taxonomy" id="188932"/>
    <lineage>
        <taxon>Bacteria</taxon>
        <taxon>Pseudomonadati</taxon>
        <taxon>Bacteroidota</taxon>
        <taxon>Sphingobacteriia</taxon>
        <taxon>Sphingobacteriales</taxon>
        <taxon>Sphingobacteriaceae</taxon>
        <taxon>Pedobacter</taxon>
    </lineage>
</organism>
<dbReference type="OrthoDB" id="9782196at2"/>
<dbReference type="GO" id="GO:0009055">
    <property type="term" value="F:electron transfer activity"/>
    <property type="evidence" value="ECO:0007669"/>
    <property type="project" value="InterPro"/>
</dbReference>
<keyword evidence="11" id="KW-1185">Reference proteome</keyword>
<reference evidence="10 11" key="1">
    <citation type="submission" date="2016-03" db="EMBL/GenBank/DDBJ databases">
        <title>Complete genome sequence of Pedobacter cryoconitis PAMC 27485.</title>
        <authorList>
            <person name="Lee J."/>
            <person name="Kim O.-S."/>
        </authorList>
    </citation>
    <scope>NUCLEOTIDE SEQUENCE [LARGE SCALE GENOMIC DNA]</scope>
    <source>
        <strain evidence="10 11">PAMC 27485</strain>
    </source>
</reference>
<dbReference type="GO" id="GO:0020037">
    <property type="term" value="F:heme binding"/>
    <property type="evidence" value="ECO:0007669"/>
    <property type="project" value="InterPro"/>
</dbReference>
<keyword evidence="5 6" id="KW-0408">Iron</keyword>
<keyword evidence="8" id="KW-0732">Signal</keyword>
<dbReference type="InterPro" id="IPR020942">
    <property type="entry name" value="Cyt_c_III_dom"/>
</dbReference>
<keyword evidence="1" id="KW-0813">Transport</keyword>
<dbReference type="InterPro" id="IPR036280">
    <property type="entry name" value="Multihaem_cyt_sf"/>
</dbReference>
<dbReference type="InterPro" id="IPR036909">
    <property type="entry name" value="Cyt_c-like_dom_sf"/>
</dbReference>
<keyword evidence="4" id="KW-0249">Electron transport</keyword>
<protein>
    <submittedName>
        <fullName evidence="10">Cytochrome C</fullName>
    </submittedName>
</protein>
<dbReference type="GO" id="GO:0046872">
    <property type="term" value="F:metal ion binding"/>
    <property type="evidence" value="ECO:0007669"/>
    <property type="project" value="UniProtKB-KW"/>
</dbReference>
<dbReference type="InterPro" id="IPR009056">
    <property type="entry name" value="Cyt_c-like_dom"/>
</dbReference>
<dbReference type="PROSITE" id="PS51007">
    <property type="entry name" value="CYTC"/>
    <property type="match status" value="1"/>
</dbReference>
<feature type="domain" description="Cytochrome c" evidence="9">
    <location>
        <begin position="32"/>
        <end position="124"/>
    </location>
</feature>
<dbReference type="Pfam" id="PF02085">
    <property type="entry name" value="Cytochrom_CIII"/>
    <property type="match status" value="1"/>
</dbReference>
<dbReference type="KEGG" id="pcm:AY601_3840"/>